<gene>
    <name evidence="13" type="ORF">J6595_01975</name>
</gene>
<evidence type="ECO:0000256" key="7">
    <source>
        <dbReference type="ARBA" id="ARBA00022777"/>
    </source>
</evidence>
<dbReference type="PROSITE" id="PS50109">
    <property type="entry name" value="HIS_KIN"/>
    <property type="match status" value="1"/>
</dbReference>
<comment type="subcellular location">
    <subcellularLocation>
        <location evidence="2">Membrane</location>
    </subcellularLocation>
</comment>
<evidence type="ECO:0000256" key="6">
    <source>
        <dbReference type="ARBA" id="ARBA00022692"/>
    </source>
</evidence>
<dbReference type="PANTHER" id="PTHR45436">
    <property type="entry name" value="SENSOR HISTIDINE KINASE YKOH"/>
    <property type="match status" value="1"/>
</dbReference>
<evidence type="ECO:0000313" key="14">
    <source>
        <dbReference type="Proteomes" id="UP000678276"/>
    </source>
</evidence>
<dbReference type="InterPro" id="IPR036890">
    <property type="entry name" value="HATPase_C_sf"/>
</dbReference>
<keyword evidence="7 13" id="KW-0418">Kinase</keyword>
<keyword evidence="6" id="KW-0812">Transmembrane</keyword>
<dbReference type="InterPro" id="IPR003660">
    <property type="entry name" value="HAMP_dom"/>
</dbReference>
<dbReference type="InterPro" id="IPR004358">
    <property type="entry name" value="Sig_transdc_His_kin-like_C"/>
</dbReference>
<keyword evidence="8" id="KW-1133">Transmembrane helix</keyword>
<evidence type="ECO:0000256" key="1">
    <source>
        <dbReference type="ARBA" id="ARBA00000085"/>
    </source>
</evidence>
<sequence length="460" mass="48370">MRRNMSLRARLLVSATALLVAAVLIATAAIGFFLQRFVSGQIDQRLDAQVMALASALRRDDDGRVSLAASFAAPPFSDEKSGWLWQVREAGGRIVAAEPSRAAAGAIEFRPAPGAAPPRPPHAPLGPVSRPLVAAGKGAAQLHARGLTMDLDGLQVTIAAAAPERAILDPLRDALLPVVAVMAALVAGVVLAIRWQVRIGLAPLRRLRDALAAVRAGRQSHVPERQPIEIAPLAGELNALIDETSANLERARRHVANLAHGLKTPLATLLLTLSEPGRDPDGEASALALSMDRRIRHHLGRARAAAIGGPARTATELKDHIDDLIVGLSRIHADRDLAFTVEIDPAARVACEPQDLDEMLGNLLDNACKWAKGVVRVAALADGEGHWRLSIDDDGEGIAPEKAAAVLKPGSRLDEAMPGHGFGLSISRELAELYGGDLSIGRSPLGGVRASLLLPAAGRG</sequence>
<proteinExistence type="predicted"/>
<dbReference type="SUPFAM" id="SSF47384">
    <property type="entry name" value="Homodimeric domain of signal transducing histidine kinase"/>
    <property type="match status" value="1"/>
</dbReference>
<dbReference type="InterPro" id="IPR036097">
    <property type="entry name" value="HisK_dim/P_sf"/>
</dbReference>
<evidence type="ECO:0000256" key="2">
    <source>
        <dbReference type="ARBA" id="ARBA00004370"/>
    </source>
</evidence>
<evidence type="ECO:0000259" key="11">
    <source>
        <dbReference type="PROSITE" id="PS50109"/>
    </source>
</evidence>
<organism evidence="13 14">
    <name type="scientific">Jiella mangrovi</name>
    <dbReference type="NCBI Taxonomy" id="2821407"/>
    <lineage>
        <taxon>Bacteria</taxon>
        <taxon>Pseudomonadati</taxon>
        <taxon>Pseudomonadota</taxon>
        <taxon>Alphaproteobacteria</taxon>
        <taxon>Hyphomicrobiales</taxon>
        <taxon>Aurantimonadaceae</taxon>
        <taxon>Jiella</taxon>
    </lineage>
</organism>
<accession>A0ABS4BCA1</accession>
<evidence type="ECO:0000256" key="10">
    <source>
        <dbReference type="ARBA" id="ARBA00023136"/>
    </source>
</evidence>
<dbReference type="GO" id="GO:0016301">
    <property type="term" value="F:kinase activity"/>
    <property type="evidence" value="ECO:0007669"/>
    <property type="project" value="UniProtKB-KW"/>
</dbReference>
<protein>
    <recommendedName>
        <fullName evidence="3">histidine kinase</fullName>
        <ecNumber evidence="3">2.7.13.3</ecNumber>
    </recommendedName>
</protein>
<comment type="catalytic activity">
    <reaction evidence="1">
        <text>ATP + protein L-histidine = ADP + protein N-phospho-L-histidine.</text>
        <dbReference type="EC" id="2.7.13.3"/>
    </reaction>
</comment>
<reference evidence="13 14" key="1">
    <citation type="submission" date="2021-04" db="EMBL/GenBank/DDBJ databases">
        <title>Whole genome sequence of Jiella sp. KSK16Y-1.</title>
        <authorList>
            <person name="Tuo L."/>
        </authorList>
    </citation>
    <scope>NUCLEOTIDE SEQUENCE [LARGE SCALE GENOMIC DNA]</scope>
    <source>
        <strain evidence="13 14">KSK16Y-1</strain>
    </source>
</reference>
<dbReference type="InterPro" id="IPR005467">
    <property type="entry name" value="His_kinase_dom"/>
</dbReference>
<name>A0ABS4BCA1_9HYPH</name>
<feature type="domain" description="Histidine kinase" evidence="11">
    <location>
        <begin position="257"/>
        <end position="458"/>
    </location>
</feature>
<dbReference type="SMART" id="SM00387">
    <property type="entry name" value="HATPase_c"/>
    <property type="match status" value="1"/>
</dbReference>
<keyword evidence="14" id="KW-1185">Reference proteome</keyword>
<dbReference type="Pfam" id="PF02518">
    <property type="entry name" value="HATPase_c"/>
    <property type="match status" value="1"/>
</dbReference>
<dbReference type="PRINTS" id="PR00344">
    <property type="entry name" value="BCTRLSENSOR"/>
</dbReference>
<evidence type="ECO:0000256" key="5">
    <source>
        <dbReference type="ARBA" id="ARBA00022679"/>
    </source>
</evidence>
<evidence type="ECO:0000256" key="4">
    <source>
        <dbReference type="ARBA" id="ARBA00022553"/>
    </source>
</evidence>
<keyword evidence="9" id="KW-0902">Two-component regulatory system</keyword>
<dbReference type="PROSITE" id="PS50885">
    <property type="entry name" value="HAMP"/>
    <property type="match status" value="1"/>
</dbReference>
<dbReference type="Proteomes" id="UP000678276">
    <property type="component" value="Unassembled WGS sequence"/>
</dbReference>
<evidence type="ECO:0000313" key="13">
    <source>
        <dbReference type="EMBL" id="MBP0614356.1"/>
    </source>
</evidence>
<evidence type="ECO:0000256" key="9">
    <source>
        <dbReference type="ARBA" id="ARBA00023012"/>
    </source>
</evidence>
<dbReference type="PANTHER" id="PTHR45436:SF5">
    <property type="entry name" value="SENSOR HISTIDINE KINASE TRCS"/>
    <property type="match status" value="1"/>
</dbReference>
<dbReference type="InterPro" id="IPR003594">
    <property type="entry name" value="HATPase_dom"/>
</dbReference>
<keyword evidence="10" id="KW-0472">Membrane</keyword>
<dbReference type="InterPro" id="IPR050428">
    <property type="entry name" value="TCS_sensor_his_kinase"/>
</dbReference>
<keyword evidence="4" id="KW-0597">Phosphoprotein</keyword>
<dbReference type="SUPFAM" id="SSF55874">
    <property type="entry name" value="ATPase domain of HSP90 chaperone/DNA topoisomerase II/histidine kinase"/>
    <property type="match status" value="1"/>
</dbReference>
<feature type="domain" description="HAMP" evidence="12">
    <location>
        <begin position="198"/>
        <end position="249"/>
    </location>
</feature>
<keyword evidence="5" id="KW-0808">Transferase</keyword>
<evidence type="ECO:0000259" key="12">
    <source>
        <dbReference type="PROSITE" id="PS50885"/>
    </source>
</evidence>
<dbReference type="EMBL" id="JAGJCF010000001">
    <property type="protein sequence ID" value="MBP0614356.1"/>
    <property type="molecule type" value="Genomic_DNA"/>
</dbReference>
<evidence type="ECO:0000256" key="8">
    <source>
        <dbReference type="ARBA" id="ARBA00022989"/>
    </source>
</evidence>
<dbReference type="EC" id="2.7.13.3" evidence="3"/>
<comment type="caution">
    <text evidence="13">The sequence shown here is derived from an EMBL/GenBank/DDBJ whole genome shotgun (WGS) entry which is preliminary data.</text>
</comment>
<evidence type="ECO:0000256" key="3">
    <source>
        <dbReference type="ARBA" id="ARBA00012438"/>
    </source>
</evidence>
<dbReference type="Gene3D" id="3.30.565.10">
    <property type="entry name" value="Histidine kinase-like ATPase, C-terminal domain"/>
    <property type="match status" value="1"/>
</dbReference>